<dbReference type="GO" id="GO:0016811">
    <property type="term" value="F:hydrolase activity, acting on carbon-nitrogen (but not peptide) bonds, in linear amides"/>
    <property type="evidence" value="ECO:0007669"/>
    <property type="project" value="UniProtKB-ARBA"/>
</dbReference>
<dbReference type="CDD" id="cd04513">
    <property type="entry name" value="Glycosylasparaginase"/>
    <property type="match status" value="1"/>
</dbReference>
<dbReference type="InterPro" id="IPR006311">
    <property type="entry name" value="TAT_signal"/>
</dbReference>
<dbReference type="AlphaFoldDB" id="A0A381QLQ9"/>
<dbReference type="SUPFAM" id="SSF56235">
    <property type="entry name" value="N-terminal nucleophile aminohydrolases (Ntn hydrolases)"/>
    <property type="match status" value="1"/>
</dbReference>
<accession>A0A381QLQ9</accession>
<protein>
    <recommendedName>
        <fullName evidence="2">Asparaginase</fullName>
    </recommendedName>
</protein>
<dbReference type="PANTHER" id="PTHR10188">
    <property type="entry name" value="L-ASPARAGINASE"/>
    <property type="match status" value="1"/>
</dbReference>
<dbReference type="InterPro" id="IPR019546">
    <property type="entry name" value="TAT_signal_bac_arc"/>
</dbReference>
<evidence type="ECO:0000313" key="1">
    <source>
        <dbReference type="EMBL" id="SUZ79874.1"/>
    </source>
</evidence>
<evidence type="ECO:0008006" key="2">
    <source>
        <dbReference type="Google" id="ProtNLM"/>
    </source>
</evidence>
<dbReference type="InterPro" id="IPR029055">
    <property type="entry name" value="Ntn_hydrolases_N"/>
</dbReference>
<dbReference type="PANTHER" id="PTHR10188:SF6">
    <property type="entry name" value="N(4)-(BETA-N-ACETYLGLUCOSAMINYL)-L-ASPARAGINASE"/>
    <property type="match status" value="1"/>
</dbReference>
<dbReference type="Pfam" id="PF01112">
    <property type="entry name" value="Asparaginase_2"/>
    <property type="match status" value="1"/>
</dbReference>
<gene>
    <name evidence="1" type="ORF">METZ01_LOCUS32728</name>
</gene>
<dbReference type="PROSITE" id="PS51318">
    <property type="entry name" value="TAT"/>
    <property type="match status" value="1"/>
</dbReference>
<dbReference type="GO" id="GO:0005737">
    <property type="term" value="C:cytoplasm"/>
    <property type="evidence" value="ECO:0007669"/>
    <property type="project" value="TreeGrafter"/>
</dbReference>
<dbReference type="EMBL" id="UINC01001405">
    <property type="protein sequence ID" value="SUZ79874.1"/>
    <property type="molecule type" value="Genomic_DNA"/>
</dbReference>
<dbReference type="InterPro" id="IPR000246">
    <property type="entry name" value="Peptidase_T2"/>
</dbReference>
<sequence>MSTRRDFIRTSAGAGVGAALGALPKQLEARAPNIISRRVTPVCVASGNGLGAVSRAIEELANGTSTIEAVVRGVNLVEEDPNDSSVGYGGLPNEHGVVQLDSSLMHGPTRGAGAVAALEGFKRPSLVALDVMRYTDHHLLVGEGAQRFALSMGHQLEDLLTESSRERWIEWRAQLSDRDDYLSPEESGERIGRFQEPEEFGDGLLDSHDGYRPQGTINCDIVDSDGDLSSVTTTSGLSYKIPGRVGDSPIIGAGQYCDNDVGAAGSTGRGEAVIKTCGSYTVVEMMRNGMHPTDACLEALRRIVHVTVEDRLRDENGRPNFNVNYYAVNKNGDWGGAAIWSGARFAVSVNGDSRHEDSAYLFERG</sequence>
<proteinExistence type="predicted"/>
<reference evidence="1" key="1">
    <citation type="submission" date="2018-05" db="EMBL/GenBank/DDBJ databases">
        <authorList>
            <person name="Lanie J.A."/>
            <person name="Ng W.-L."/>
            <person name="Kazmierczak K.M."/>
            <person name="Andrzejewski T.M."/>
            <person name="Davidsen T.M."/>
            <person name="Wayne K.J."/>
            <person name="Tettelin H."/>
            <person name="Glass J.I."/>
            <person name="Rusch D."/>
            <person name="Podicherti R."/>
            <person name="Tsui H.-C.T."/>
            <person name="Winkler M.E."/>
        </authorList>
    </citation>
    <scope>NUCLEOTIDE SEQUENCE</scope>
</reference>
<dbReference type="NCBIfam" id="TIGR01409">
    <property type="entry name" value="TAT_signal_seq"/>
    <property type="match status" value="1"/>
</dbReference>
<dbReference type="Gene3D" id="3.60.20.30">
    <property type="entry name" value="(Glycosyl)asparaginase"/>
    <property type="match status" value="1"/>
</dbReference>
<name>A0A381QLQ9_9ZZZZ</name>
<organism evidence="1">
    <name type="scientific">marine metagenome</name>
    <dbReference type="NCBI Taxonomy" id="408172"/>
    <lineage>
        <taxon>unclassified sequences</taxon>
        <taxon>metagenomes</taxon>
        <taxon>ecological metagenomes</taxon>
    </lineage>
</organism>